<dbReference type="EMBL" id="JAVLET010000002">
    <property type="protein sequence ID" value="KAL0473098.1"/>
    <property type="molecule type" value="Genomic_DNA"/>
</dbReference>
<name>A0ABR3DLD4_NEUIN</name>
<dbReference type="PANTHER" id="PTHR43591">
    <property type="entry name" value="METHYLTRANSFERASE"/>
    <property type="match status" value="1"/>
</dbReference>
<reference evidence="2 3" key="1">
    <citation type="submission" date="2023-09" db="EMBL/GenBank/DDBJ databases">
        <title>Multi-omics analysis of a traditional fermented food reveals byproduct-associated fungal strains for waste-to-food upcycling.</title>
        <authorList>
            <consortium name="Lawrence Berkeley National Laboratory"/>
            <person name="Rekdal V.M."/>
            <person name="Villalobos-Escobedo J.M."/>
            <person name="Rodriguez-Valeron N."/>
            <person name="Garcia M.O."/>
            <person name="Vasquez D.P."/>
            <person name="Damayanti I."/>
            <person name="Sorensen P.M."/>
            <person name="Baidoo E.E."/>
            <person name="De Carvalho A.C."/>
            <person name="Riley R."/>
            <person name="Lipzen A."/>
            <person name="He G."/>
            <person name="Yan M."/>
            <person name="Haridas S."/>
            <person name="Daum C."/>
            <person name="Yoshinaga Y."/>
            <person name="Ng V."/>
            <person name="Grigoriev I.V."/>
            <person name="Munk R."/>
            <person name="Nuraida L."/>
            <person name="Wijaya C.H."/>
            <person name="Morales P.-C."/>
            <person name="Keasling J.D."/>
        </authorList>
    </citation>
    <scope>NUCLEOTIDE SEQUENCE [LARGE SCALE GENOMIC DNA]</scope>
    <source>
        <strain evidence="2 3">FGSC 2613</strain>
    </source>
</reference>
<dbReference type="GO" id="GO:0032259">
    <property type="term" value="P:methylation"/>
    <property type="evidence" value="ECO:0007669"/>
    <property type="project" value="UniProtKB-KW"/>
</dbReference>
<evidence type="ECO:0000313" key="3">
    <source>
        <dbReference type="Proteomes" id="UP001451303"/>
    </source>
</evidence>
<keyword evidence="2" id="KW-0489">Methyltransferase</keyword>
<evidence type="ECO:0000256" key="1">
    <source>
        <dbReference type="ARBA" id="ARBA00038158"/>
    </source>
</evidence>
<keyword evidence="2" id="KW-0808">Transferase</keyword>
<gene>
    <name evidence="2" type="ORF">QR685DRAFT_569211</name>
</gene>
<dbReference type="InterPro" id="IPR029063">
    <property type="entry name" value="SAM-dependent_MTases_sf"/>
</dbReference>
<evidence type="ECO:0000313" key="2">
    <source>
        <dbReference type="EMBL" id="KAL0473098.1"/>
    </source>
</evidence>
<protein>
    <submittedName>
        <fullName evidence="2">S-adenosyl-L-methionine-dependent methyltransferase</fullName>
    </submittedName>
</protein>
<dbReference type="SUPFAM" id="SSF53335">
    <property type="entry name" value="S-adenosyl-L-methionine-dependent methyltransferases"/>
    <property type="match status" value="1"/>
</dbReference>
<dbReference type="PANTHER" id="PTHR43591:SF10">
    <property type="entry name" value="ABC TRANSMEMBRANE TYPE-1 DOMAIN-CONTAINING PROTEIN-RELATED"/>
    <property type="match status" value="1"/>
</dbReference>
<dbReference type="GO" id="GO:0008168">
    <property type="term" value="F:methyltransferase activity"/>
    <property type="evidence" value="ECO:0007669"/>
    <property type="project" value="UniProtKB-KW"/>
</dbReference>
<comment type="caution">
    <text evidence="2">The sequence shown here is derived from an EMBL/GenBank/DDBJ whole genome shotgun (WGS) entry which is preliminary data.</text>
</comment>
<comment type="similarity">
    <text evidence="1">Belongs to the methyltransferase superfamily. LaeA methyltransferase family.</text>
</comment>
<accession>A0ABR3DLD4</accession>
<sequence>MAHGILTDVLAAYVATACVPYIESASIRGRGSQNPCIWENRPSGHKRTASVKRGGPPVPISAPLTAEAAGNLGILPVSHWQQAQEEDAADDTDDTASTIGSLLSSTASLSQSIFEYRKILGRTYNSNVGNAEAWQPNDARHAEAMDIFHHLNTLILSGKLYTAPLPKKIQKAVDIGTGTGIWAIDFADEFPEAEVIGTDVSPIQPTWVPPNLKFEIDDLNLEWTWPNNTFDYIHSRSLIGVVEDWEGFYRQAFRCCKPGGYVEDVSNSVKAFSLDGTVKEGSALDQWGKVFFEGRNKFGRTFKIVEDDIHRKCMEKAGFVDIVINDIQVPVGAWPKDKTQQELGIWAKMALESDLEGYVNYIWGVVLGWTPEEISTYCAAFRRELKNTRIHGMYTTRVSYARKPE</sequence>
<organism evidence="2 3">
    <name type="scientific">Neurospora intermedia</name>
    <dbReference type="NCBI Taxonomy" id="5142"/>
    <lineage>
        <taxon>Eukaryota</taxon>
        <taxon>Fungi</taxon>
        <taxon>Dikarya</taxon>
        <taxon>Ascomycota</taxon>
        <taxon>Pezizomycotina</taxon>
        <taxon>Sordariomycetes</taxon>
        <taxon>Sordariomycetidae</taxon>
        <taxon>Sordariales</taxon>
        <taxon>Sordariaceae</taxon>
        <taxon>Neurospora</taxon>
    </lineage>
</organism>
<proteinExistence type="inferred from homology"/>
<dbReference type="Pfam" id="PF13489">
    <property type="entry name" value="Methyltransf_23"/>
    <property type="match status" value="1"/>
</dbReference>
<keyword evidence="3" id="KW-1185">Reference proteome</keyword>
<dbReference type="Gene3D" id="3.40.50.150">
    <property type="entry name" value="Vaccinia Virus protein VP39"/>
    <property type="match status" value="1"/>
</dbReference>
<dbReference type="Proteomes" id="UP001451303">
    <property type="component" value="Unassembled WGS sequence"/>
</dbReference>
<dbReference type="CDD" id="cd02440">
    <property type="entry name" value="AdoMet_MTases"/>
    <property type="match status" value="1"/>
</dbReference>